<dbReference type="InterPro" id="IPR003439">
    <property type="entry name" value="ABC_transporter-like_ATP-bd"/>
</dbReference>
<protein>
    <submittedName>
        <fullName evidence="12">Molybdenum ABC transporter ATP-binding protein</fullName>
    </submittedName>
</protein>
<dbReference type="InterPro" id="IPR008995">
    <property type="entry name" value="Mo/tungstate-bd_C_term_dom"/>
</dbReference>
<keyword evidence="2" id="KW-1003">Cell membrane</keyword>
<name>A0ABV9C3G9_9GAMM</name>
<keyword evidence="5" id="KW-0547">Nucleotide-binding</keyword>
<dbReference type="InterPro" id="IPR011868">
    <property type="entry name" value="ModC_ABC_ATP-bd"/>
</dbReference>
<keyword evidence="6 12" id="KW-0067">ATP-binding</keyword>
<dbReference type="SUPFAM" id="SSF52540">
    <property type="entry name" value="P-loop containing nucleoside triphosphate hydrolases"/>
    <property type="match status" value="1"/>
</dbReference>
<dbReference type="Gene3D" id="3.40.50.300">
    <property type="entry name" value="P-loop containing nucleotide triphosphate hydrolases"/>
    <property type="match status" value="1"/>
</dbReference>
<dbReference type="PROSITE" id="PS51866">
    <property type="entry name" value="MOP"/>
    <property type="match status" value="1"/>
</dbReference>
<keyword evidence="4" id="KW-0997">Cell inner membrane</keyword>
<evidence type="ECO:0000256" key="9">
    <source>
        <dbReference type="PROSITE-ProRule" id="PRU01213"/>
    </source>
</evidence>
<dbReference type="PANTHER" id="PTHR43514">
    <property type="entry name" value="ABC TRANSPORTER I FAMILY MEMBER 10"/>
    <property type="match status" value="1"/>
</dbReference>
<dbReference type="Pfam" id="PF03459">
    <property type="entry name" value="TOBE"/>
    <property type="match status" value="1"/>
</dbReference>
<feature type="domain" description="Mop" evidence="11">
    <location>
        <begin position="297"/>
        <end position="362"/>
    </location>
</feature>
<dbReference type="Gene3D" id="2.40.50.100">
    <property type="match status" value="1"/>
</dbReference>
<dbReference type="InterPro" id="IPR004606">
    <property type="entry name" value="Mop_domain"/>
</dbReference>
<dbReference type="InterPro" id="IPR017871">
    <property type="entry name" value="ABC_transporter-like_CS"/>
</dbReference>
<dbReference type="NCBIfam" id="TIGR02142">
    <property type="entry name" value="modC_ABC"/>
    <property type="match status" value="1"/>
</dbReference>
<gene>
    <name evidence="12" type="primary">modC</name>
    <name evidence="12" type="ORF">ACFO5W_11275</name>
</gene>
<dbReference type="InterPro" id="IPR027417">
    <property type="entry name" value="P-loop_NTPase"/>
</dbReference>
<keyword evidence="7" id="KW-1278">Translocase</keyword>
<dbReference type="EMBL" id="JBHSGA010000017">
    <property type="protein sequence ID" value="MFC4527213.1"/>
    <property type="molecule type" value="Genomic_DNA"/>
</dbReference>
<dbReference type="Pfam" id="PF00005">
    <property type="entry name" value="ABC_tran"/>
    <property type="match status" value="1"/>
</dbReference>
<evidence type="ECO:0000259" key="10">
    <source>
        <dbReference type="PROSITE" id="PS50893"/>
    </source>
</evidence>
<evidence type="ECO:0000256" key="1">
    <source>
        <dbReference type="ARBA" id="ARBA00022448"/>
    </source>
</evidence>
<evidence type="ECO:0000313" key="12">
    <source>
        <dbReference type="EMBL" id="MFC4527213.1"/>
    </source>
</evidence>
<dbReference type="GO" id="GO:0005524">
    <property type="term" value="F:ATP binding"/>
    <property type="evidence" value="ECO:0007669"/>
    <property type="project" value="UniProtKB-KW"/>
</dbReference>
<keyword evidence="3 9" id="KW-0500">Molybdenum</keyword>
<evidence type="ECO:0000256" key="5">
    <source>
        <dbReference type="ARBA" id="ARBA00022741"/>
    </source>
</evidence>
<evidence type="ECO:0000256" key="6">
    <source>
        <dbReference type="ARBA" id="ARBA00022840"/>
    </source>
</evidence>
<dbReference type="InterPro" id="IPR003593">
    <property type="entry name" value="AAA+_ATPase"/>
</dbReference>
<dbReference type="Proteomes" id="UP001595961">
    <property type="component" value="Unassembled WGS sequence"/>
</dbReference>
<evidence type="ECO:0000313" key="13">
    <source>
        <dbReference type="Proteomes" id="UP001595961"/>
    </source>
</evidence>
<evidence type="ECO:0000256" key="4">
    <source>
        <dbReference type="ARBA" id="ARBA00022519"/>
    </source>
</evidence>
<dbReference type="PANTHER" id="PTHR43514:SF10">
    <property type="entry name" value="MOLYBDENUM IMPORT ATP-BINDING PROTEIN MODC 2"/>
    <property type="match status" value="1"/>
</dbReference>
<evidence type="ECO:0000256" key="3">
    <source>
        <dbReference type="ARBA" id="ARBA00022505"/>
    </source>
</evidence>
<keyword evidence="1" id="KW-0813">Transport</keyword>
<dbReference type="SMART" id="SM00382">
    <property type="entry name" value="AAA"/>
    <property type="match status" value="1"/>
</dbReference>
<dbReference type="InterPro" id="IPR050334">
    <property type="entry name" value="Molybdenum_import_ModC"/>
</dbReference>
<dbReference type="InterPro" id="IPR005116">
    <property type="entry name" value="Transp-assoc_OB_typ1"/>
</dbReference>
<reference evidence="13" key="1">
    <citation type="journal article" date="2019" name="Int. J. Syst. Evol. Microbiol.">
        <title>The Global Catalogue of Microorganisms (GCM) 10K type strain sequencing project: providing services to taxonomists for standard genome sequencing and annotation.</title>
        <authorList>
            <consortium name="The Broad Institute Genomics Platform"/>
            <consortium name="The Broad Institute Genome Sequencing Center for Infectious Disease"/>
            <person name="Wu L."/>
            <person name="Ma J."/>
        </authorList>
    </citation>
    <scope>NUCLEOTIDE SEQUENCE [LARGE SCALE GENOMIC DNA]</scope>
    <source>
        <strain evidence="13">CCM 4481</strain>
    </source>
</reference>
<keyword evidence="13" id="KW-1185">Reference proteome</keyword>
<proteinExistence type="predicted"/>
<evidence type="ECO:0000256" key="2">
    <source>
        <dbReference type="ARBA" id="ARBA00022475"/>
    </source>
</evidence>
<feature type="domain" description="ABC transporter" evidence="10">
    <location>
        <begin position="3"/>
        <end position="238"/>
    </location>
</feature>
<dbReference type="PROSITE" id="PS00211">
    <property type="entry name" value="ABC_TRANSPORTER_1"/>
    <property type="match status" value="1"/>
</dbReference>
<dbReference type="PROSITE" id="PS50893">
    <property type="entry name" value="ABC_TRANSPORTER_2"/>
    <property type="match status" value="1"/>
</dbReference>
<dbReference type="RefSeq" id="WP_266149162.1">
    <property type="nucleotide sequence ID" value="NZ_CP064028.1"/>
</dbReference>
<keyword evidence="8" id="KW-0472">Membrane</keyword>
<comment type="caution">
    <text evidence="12">The sequence shown here is derived from an EMBL/GenBank/DDBJ whole genome shotgun (WGS) entry which is preliminary data.</text>
</comment>
<evidence type="ECO:0000259" key="11">
    <source>
        <dbReference type="PROSITE" id="PS51866"/>
    </source>
</evidence>
<evidence type="ECO:0000256" key="7">
    <source>
        <dbReference type="ARBA" id="ARBA00022967"/>
    </source>
</evidence>
<sequence>MPEAEHGLYAKLAWRQGALALDVDFDLPPRGITALFGPSGAGKTSCLRAIAGLERGGRGRVTFGKQVWQDDAHRVFVPPHRRRLGYVFQEPSLFEHRSVAGNLDFGFRRAGRPAHVDREGLIDRFGLRALLDRRVDTLSGGERQRVAMVRALLSDPALLLFDEPLSALDVAARSELLGCLESLHASLAVPMIYVSHNIDEVARLADHLVLLDAGHVVAQGPLQATLTRLDLPPALGEAVGAVIEGRVTGYDAHDQLIELAFSGGKLWLPYRHEVVGQALRCRIGARDIVLARAPVAGSSALNQIPCRILAMADADHPSQCLVQLDAGGSILLARITRRSWHALGLAPGNQIWAQVKAVALGA</sequence>
<organism evidence="12 13">
    <name type="scientific">Dyella halodurans</name>
    <dbReference type="NCBI Taxonomy" id="1920171"/>
    <lineage>
        <taxon>Bacteria</taxon>
        <taxon>Pseudomonadati</taxon>
        <taxon>Pseudomonadota</taxon>
        <taxon>Gammaproteobacteria</taxon>
        <taxon>Lysobacterales</taxon>
        <taxon>Rhodanobacteraceae</taxon>
        <taxon>Dyella</taxon>
    </lineage>
</organism>
<dbReference type="SUPFAM" id="SSF50331">
    <property type="entry name" value="MOP-like"/>
    <property type="match status" value="1"/>
</dbReference>
<accession>A0ABV9C3G9</accession>
<evidence type="ECO:0000256" key="8">
    <source>
        <dbReference type="ARBA" id="ARBA00023136"/>
    </source>
</evidence>